<organism evidence="1 2">
    <name type="scientific">Streptomyces antimycoticus</name>
    <dbReference type="NCBI Taxonomy" id="68175"/>
    <lineage>
        <taxon>Bacteria</taxon>
        <taxon>Bacillati</taxon>
        <taxon>Actinomycetota</taxon>
        <taxon>Actinomycetes</taxon>
        <taxon>Kitasatosporales</taxon>
        <taxon>Streptomycetaceae</taxon>
        <taxon>Streptomyces</taxon>
        <taxon>Streptomyces violaceusniger group</taxon>
    </lineage>
</organism>
<dbReference type="Proteomes" id="UP000463951">
    <property type="component" value="Chromosome"/>
</dbReference>
<accession>A0A499V0Q2</accession>
<evidence type="ECO:0000313" key="1">
    <source>
        <dbReference type="EMBL" id="BBJ47062.1"/>
    </source>
</evidence>
<dbReference type="EMBL" id="AP019620">
    <property type="protein sequence ID" value="BBJ47062.1"/>
    <property type="molecule type" value="Genomic_DNA"/>
</dbReference>
<sequence>MATYKAEFLAHRYAGRPRPATHYSLGWLPVWARLSRLSPRLVNAVLRAPGLSRAGKLVAGVAAERESCGSPKTHHVMGA</sequence>
<proteinExistence type="predicted"/>
<protein>
    <submittedName>
        <fullName evidence="1">Uncharacterized protein</fullName>
    </submittedName>
</protein>
<name>A0A499V0Q2_9ACTN</name>
<dbReference type="AlphaFoldDB" id="A0A499V0Q2"/>
<reference evidence="1 2" key="1">
    <citation type="journal article" date="2020" name="Int. J. Syst. Evol. Microbiol.">
        <title>Reclassification of Streptomyces castelarensis and Streptomyces sporoclivatus as later heterotypic synonyms of Streptomyces antimycoticus.</title>
        <authorList>
            <person name="Komaki H."/>
            <person name="Tamura T."/>
        </authorList>
    </citation>
    <scope>NUCLEOTIDE SEQUENCE [LARGE SCALE GENOMIC DNA]</scope>
    <source>
        <strain evidence="1 2">NBRC 100767</strain>
    </source>
</reference>
<gene>
    <name evidence="1" type="ORF">SSPO_097800</name>
</gene>
<evidence type="ECO:0000313" key="2">
    <source>
        <dbReference type="Proteomes" id="UP000463951"/>
    </source>
</evidence>